<dbReference type="RefSeq" id="WP_058449185.1">
    <property type="nucleotide sequence ID" value="NZ_CAAAJF010000010.1"/>
</dbReference>
<feature type="transmembrane region" description="Helical" evidence="2">
    <location>
        <begin position="592"/>
        <end position="616"/>
    </location>
</feature>
<evidence type="ECO:0000256" key="2">
    <source>
        <dbReference type="SAM" id="Phobius"/>
    </source>
</evidence>
<evidence type="ECO:0008006" key="5">
    <source>
        <dbReference type="Google" id="ProtNLM"/>
    </source>
</evidence>
<dbReference type="PATRIC" id="fig|455.5.peg.1228"/>
<reference evidence="3 4" key="1">
    <citation type="submission" date="2015-11" db="EMBL/GenBank/DDBJ databases">
        <title>Genomic analysis of 38 Legionella species identifies large and diverse effector repertoires.</title>
        <authorList>
            <person name="Burstein D."/>
            <person name="Amaro F."/>
            <person name="Zusman T."/>
            <person name="Lifshitz Z."/>
            <person name="Cohen O."/>
            <person name="Gilbert J.A."/>
            <person name="Pupko T."/>
            <person name="Shuman H.A."/>
            <person name="Segal G."/>
        </authorList>
    </citation>
    <scope>NUCLEOTIDE SEQUENCE [LARGE SCALE GENOMIC DNA]</scope>
    <source>
        <strain evidence="3 4">JA-26-G1-E2</strain>
    </source>
</reference>
<accession>A0A0W0UGF6</accession>
<evidence type="ECO:0000313" key="4">
    <source>
        <dbReference type="Proteomes" id="UP000054715"/>
    </source>
</evidence>
<gene>
    <name evidence="3" type="ORF">Ljam_1160</name>
</gene>
<dbReference type="Proteomes" id="UP000054715">
    <property type="component" value="Unassembled WGS sequence"/>
</dbReference>
<evidence type="ECO:0000256" key="1">
    <source>
        <dbReference type="SAM" id="MobiDB-lite"/>
    </source>
</evidence>
<keyword evidence="2" id="KW-0812">Transmembrane</keyword>
<evidence type="ECO:0000313" key="3">
    <source>
        <dbReference type="EMBL" id="KTD06965.1"/>
    </source>
</evidence>
<keyword evidence="2" id="KW-1133">Transmembrane helix</keyword>
<feature type="transmembrane region" description="Helical" evidence="2">
    <location>
        <begin position="566"/>
        <end position="586"/>
    </location>
</feature>
<keyword evidence="2" id="KW-0472">Membrane</keyword>
<organism evidence="3 4">
    <name type="scientific">Legionella jamestowniensis</name>
    <dbReference type="NCBI Taxonomy" id="455"/>
    <lineage>
        <taxon>Bacteria</taxon>
        <taxon>Pseudomonadati</taxon>
        <taxon>Pseudomonadota</taxon>
        <taxon>Gammaproteobacteria</taxon>
        <taxon>Legionellales</taxon>
        <taxon>Legionellaceae</taxon>
        <taxon>Legionella</taxon>
    </lineage>
</organism>
<proteinExistence type="predicted"/>
<sequence length="705" mass="79167">MKLSELISKYLNNSYSKSEAQSYIRGLRIDTPIPVEITTFIEKFASKELISEKEARNFSMQLTTLNKEIQNCIIHLLYNMSLNIYKEYEQEIREIVENEIDGNLKKGKEIPISSEKHAKSYIGLLNCYQLFSCPLPRGDFTFSYPGVYDPQRNIINYDVPFAINALRLVGKLPTTDNFMGMDLSKPFYPLKLEVVKQEKVPLKKGVKEGDTFYPYKAVSKIAKGDTGDNTFLATNGKKILFIRGVERYSPNAILASKIATLVSPAHFSSERLLDNRLVGSKAIPNYAISVADRRTRDARKEYIETKKQVFPGSGIIDEVTNYIVEGDPNIENFGFSSEDVAKSHLSKIDFDHCAIASETLHETYERDVLTKPWGGIYHGAEHVQIDPDYIKEKLFARLKVSMLTPPLLSMLADKAYTPEDEKAKNKAVTQCINRSNIALDLFFEHPSVRTFLTENPTVLNQCYQEIAVYISTHFEEKDQNFLLESLRNRLEIIKNKVNDRLNIDLPISDYSPDTPVVEETLFTVAQKQQPKSLKVEPSFEVKSLNLNQDHNVEVKKPETTFLSRNWLKLLGIATLTLIGVGVGVALTATGVFAPLGIGITGFTVAAAVGLGSGLVVGGATFGAKIAYDEYQFQSSNPVEIVDEKKGELRPSPSVQSLIEQVQISHQAIEKGAVKVEQTLDRVLEKTQPKKPDAEQTHELSKFEIK</sequence>
<dbReference type="STRING" id="455.Ljam_1160"/>
<dbReference type="OrthoDB" id="5630883at2"/>
<dbReference type="EMBL" id="LNYG01000013">
    <property type="protein sequence ID" value="KTD06965.1"/>
    <property type="molecule type" value="Genomic_DNA"/>
</dbReference>
<protein>
    <recommendedName>
        <fullName evidence="5">Dot/Icm T4SS effector</fullName>
    </recommendedName>
</protein>
<feature type="region of interest" description="Disordered" evidence="1">
    <location>
        <begin position="684"/>
        <end position="705"/>
    </location>
</feature>
<name>A0A0W0UGF6_9GAMM</name>
<comment type="caution">
    <text evidence="3">The sequence shown here is derived from an EMBL/GenBank/DDBJ whole genome shotgun (WGS) entry which is preliminary data.</text>
</comment>
<dbReference type="AlphaFoldDB" id="A0A0W0UGF6"/>